<feature type="transmembrane region" description="Helical" evidence="2">
    <location>
        <begin position="276"/>
        <end position="297"/>
    </location>
</feature>
<feature type="compositionally biased region" description="Polar residues" evidence="1">
    <location>
        <begin position="31"/>
        <end position="44"/>
    </location>
</feature>
<protein>
    <submittedName>
        <fullName evidence="4">Uncharacterized protein</fullName>
    </submittedName>
</protein>
<evidence type="ECO:0000313" key="3">
    <source>
        <dbReference type="Proteomes" id="UP001652661"/>
    </source>
</evidence>
<gene>
    <name evidence="4" type="primary">LOC108075128</name>
</gene>
<dbReference type="Proteomes" id="UP001652661">
    <property type="component" value="Chromosome 3L"/>
</dbReference>
<keyword evidence="2" id="KW-1133">Transmembrane helix</keyword>
<proteinExistence type="predicted"/>
<accession>A0A6P4I429</accession>
<organism evidence="3 4">
    <name type="scientific">Drosophila kikkawai</name>
    <name type="common">Fruit fly</name>
    <dbReference type="NCBI Taxonomy" id="30033"/>
    <lineage>
        <taxon>Eukaryota</taxon>
        <taxon>Metazoa</taxon>
        <taxon>Ecdysozoa</taxon>
        <taxon>Arthropoda</taxon>
        <taxon>Hexapoda</taxon>
        <taxon>Insecta</taxon>
        <taxon>Pterygota</taxon>
        <taxon>Neoptera</taxon>
        <taxon>Endopterygota</taxon>
        <taxon>Diptera</taxon>
        <taxon>Brachycera</taxon>
        <taxon>Muscomorpha</taxon>
        <taxon>Ephydroidea</taxon>
        <taxon>Drosophilidae</taxon>
        <taxon>Drosophila</taxon>
        <taxon>Sophophora</taxon>
    </lineage>
</organism>
<dbReference type="AlphaFoldDB" id="A0A6P4I429"/>
<sequence length="365" mass="41628">MYLRPFHIPPSCQLDLKENLKQSRNEPKNPMSETTDPNNSTSKSNLIKMHHVGVTAKMQSPLKILPRMNSSSDSDAYQHAATQYSIFKTDRGEDMSETTVARSSSSPQTLYEMHAEPEKSLLQQSKGKPQRIEFQRYNKKRPHVVVPKRSAPHLKERSKSHKASQMPKVGLLGRLLQSLDKMCKCQNQQKALIDDLPEPLWNRKEETRHTCIGIYPFEHGCAEYLSTTDTHPKINSIVLADRATTYATHFWAELFGLLHIAVAFVVAFILQSYRFVLYSLVNTLIVGLLHMTSDYLVKPLLTMMFNGYLQPPLIFLYNILCSVRDILEPVAETINNFMKPLATVGGSVRLADVNYRQIRRIAKDV</sequence>
<dbReference type="OrthoDB" id="10045204at2759"/>
<name>A0A6P4I429_DROKI</name>
<dbReference type="OMA" id="KPQRIEF"/>
<dbReference type="GeneID" id="108075128"/>
<keyword evidence="2" id="KW-0812">Transmembrane</keyword>
<reference evidence="4" key="1">
    <citation type="submission" date="2025-08" db="UniProtKB">
        <authorList>
            <consortium name="RefSeq"/>
        </authorList>
    </citation>
    <scope>IDENTIFICATION</scope>
    <source>
        <strain evidence="4">14028-0561.14</strain>
        <tissue evidence="4">Whole fly</tissue>
    </source>
</reference>
<dbReference type="RefSeq" id="XP_017022900.3">
    <property type="nucleotide sequence ID" value="XM_017167411.3"/>
</dbReference>
<evidence type="ECO:0000256" key="2">
    <source>
        <dbReference type="SAM" id="Phobius"/>
    </source>
</evidence>
<keyword evidence="2" id="KW-0472">Membrane</keyword>
<feature type="region of interest" description="Disordered" evidence="1">
    <location>
        <begin position="22"/>
        <end position="44"/>
    </location>
</feature>
<evidence type="ECO:0000313" key="4">
    <source>
        <dbReference type="RefSeq" id="XP_017022900.3"/>
    </source>
</evidence>
<keyword evidence="3" id="KW-1185">Reference proteome</keyword>
<feature type="transmembrane region" description="Helical" evidence="2">
    <location>
        <begin position="250"/>
        <end position="270"/>
    </location>
</feature>
<evidence type="ECO:0000256" key="1">
    <source>
        <dbReference type="SAM" id="MobiDB-lite"/>
    </source>
</evidence>